<keyword evidence="2" id="KW-1185">Reference proteome</keyword>
<comment type="caution">
    <text evidence="1">The sequence shown here is derived from an EMBL/GenBank/DDBJ whole genome shotgun (WGS) entry which is preliminary data.</text>
</comment>
<reference evidence="1" key="1">
    <citation type="journal article" date="2019" name="bioRxiv">
        <title>The Genome of the Zebra Mussel, Dreissena polymorpha: A Resource for Invasive Species Research.</title>
        <authorList>
            <person name="McCartney M.A."/>
            <person name="Auch B."/>
            <person name="Kono T."/>
            <person name="Mallez S."/>
            <person name="Zhang Y."/>
            <person name="Obille A."/>
            <person name="Becker A."/>
            <person name="Abrahante J.E."/>
            <person name="Garbe J."/>
            <person name="Badalamenti J.P."/>
            <person name="Herman A."/>
            <person name="Mangelson H."/>
            <person name="Liachko I."/>
            <person name="Sullivan S."/>
            <person name="Sone E.D."/>
            <person name="Koren S."/>
            <person name="Silverstein K.A.T."/>
            <person name="Beckman K.B."/>
            <person name="Gohl D.M."/>
        </authorList>
    </citation>
    <scope>NUCLEOTIDE SEQUENCE</scope>
    <source>
        <strain evidence="1">Duluth1</strain>
        <tissue evidence="1">Whole animal</tissue>
    </source>
</reference>
<sequence>MTGKVDPAVRTAVKEYMRALNCCGMQHGAGSAAREMEHRTTRKKNLTSMLNDVLTERTI</sequence>
<dbReference type="AlphaFoldDB" id="A0A9D4GR63"/>
<dbReference type="EMBL" id="JAIWYP010000005">
    <property type="protein sequence ID" value="KAH3820288.1"/>
    <property type="molecule type" value="Genomic_DNA"/>
</dbReference>
<accession>A0A9D4GR63</accession>
<proteinExistence type="predicted"/>
<name>A0A9D4GR63_DREPO</name>
<reference evidence="1" key="2">
    <citation type="submission" date="2020-11" db="EMBL/GenBank/DDBJ databases">
        <authorList>
            <person name="McCartney M.A."/>
            <person name="Auch B."/>
            <person name="Kono T."/>
            <person name="Mallez S."/>
            <person name="Becker A."/>
            <person name="Gohl D.M."/>
            <person name="Silverstein K.A.T."/>
            <person name="Koren S."/>
            <person name="Bechman K.B."/>
            <person name="Herman A."/>
            <person name="Abrahante J.E."/>
            <person name="Garbe J."/>
        </authorList>
    </citation>
    <scope>NUCLEOTIDE SEQUENCE</scope>
    <source>
        <strain evidence="1">Duluth1</strain>
        <tissue evidence="1">Whole animal</tissue>
    </source>
</reference>
<protein>
    <submittedName>
        <fullName evidence="1">Uncharacterized protein</fullName>
    </submittedName>
</protein>
<evidence type="ECO:0000313" key="2">
    <source>
        <dbReference type="Proteomes" id="UP000828390"/>
    </source>
</evidence>
<organism evidence="1 2">
    <name type="scientific">Dreissena polymorpha</name>
    <name type="common">Zebra mussel</name>
    <name type="synonym">Mytilus polymorpha</name>
    <dbReference type="NCBI Taxonomy" id="45954"/>
    <lineage>
        <taxon>Eukaryota</taxon>
        <taxon>Metazoa</taxon>
        <taxon>Spiralia</taxon>
        <taxon>Lophotrochozoa</taxon>
        <taxon>Mollusca</taxon>
        <taxon>Bivalvia</taxon>
        <taxon>Autobranchia</taxon>
        <taxon>Heteroconchia</taxon>
        <taxon>Euheterodonta</taxon>
        <taxon>Imparidentia</taxon>
        <taxon>Neoheterodontei</taxon>
        <taxon>Myida</taxon>
        <taxon>Dreissenoidea</taxon>
        <taxon>Dreissenidae</taxon>
        <taxon>Dreissena</taxon>
    </lineage>
</organism>
<gene>
    <name evidence="1" type="ORF">DPMN_122034</name>
</gene>
<dbReference type="Proteomes" id="UP000828390">
    <property type="component" value="Unassembled WGS sequence"/>
</dbReference>
<evidence type="ECO:0000313" key="1">
    <source>
        <dbReference type="EMBL" id="KAH3820288.1"/>
    </source>
</evidence>